<keyword evidence="2" id="KW-1185">Reference proteome</keyword>
<proteinExistence type="predicted"/>
<protein>
    <submittedName>
        <fullName evidence="1">Uncharacterized protein</fullName>
    </submittedName>
</protein>
<evidence type="ECO:0000313" key="2">
    <source>
        <dbReference type="Proteomes" id="UP000612362"/>
    </source>
</evidence>
<sequence>MIKHTIMKWQYTIMPFTSRDAHVLLAASAFPTFGGGMLALRGEVFRVAQGCSVPISGGGPPVERDR</sequence>
<dbReference type="EMBL" id="BNJF01000001">
    <property type="protein sequence ID" value="GHO42983.1"/>
    <property type="molecule type" value="Genomic_DNA"/>
</dbReference>
<gene>
    <name evidence="1" type="ORF">KSX_11460</name>
</gene>
<dbReference type="Proteomes" id="UP000612362">
    <property type="component" value="Unassembled WGS sequence"/>
</dbReference>
<organism evidence="1 2">
    <name type="scientific">Ktedonospora formicarum</name>
    <dbReference type="NCBI Taxonomy" id="2778364"/>
    <lineage>
        <taxon>Bacteria</taxon>
        <taxon>Bacillati</taxon>
        <taxon>Chloroflexota</taxon>
        <taxon>Ktedonobacteria</taxon>
        <taxon>Ktedonobacterales</taxon>
        <taxon>Ktedonobacteraceae</taxon>
        <taxon>Ktedonospora</taxon>
    </lineage>
</organism>
<dbReference type="AlphaFoldDB" id="A0A8J3HXW7"/>
<name>A0A8J3HXW7_9CHLR</name>
<evidence type="ECO:0000313" key="1">
    <source>
        <dbReference type="EMBL" id="GHO42983.1"/>
    </source>
</evidence>
<comment type="caution">
    <text evidence="1">The sequence shown here is derived from an EMBL/GenBank/DDBJ whole genome shotgun (WGS) entry which is preliminary data.</text>
</comment>
<accession>A0A8J3HXW7</accession>
<reference evidence="1" key="1">
    <citation type="submission" date="2020-10" db="EMBL/GenBank/DDBJ databases">
        <title>Taxonomic study of unclassified bacteria belonging to the class Ktedonobacteria.</title>
        <authorList>
            <person name="Yabe S."/>
            <person name="Wang C.M."/>
            <person name="Zheng Y."/>
            <person name="Sakai Y."/>
            <person name="Cavaletti L."/>
            <person name="Monciardini P."/>
            <person name="Donadio S."/>
        </authorList>
    </citation>
    <scope>NUCLEOTIDE SEQUENCE</scope>
    <source>
        <strain evidence="1">SOSP1-1</strain>
    </source>
</reference>
<dbReference type="RefSeq" id="WP_220192480.1">
    <property type="nucleotide sequence ID" value="NZ_BNJF01000001.1"/>
</dbReference>